<dbReference type="HOGENOM" id="CLU_076312_6_2_3"/>
<dbReference type="EMBL" id="CP003607">
    <property type="protein sequence ID" value="AFY81836.1"/>
    <property type="molecule type" value="Genomic_DNA"/>
</dbReference>
<protein>
    <recommendedName>
        <fullName evidence="2">Putative restriction endonuclease domain-containing protein</fullName>
    </recommendedName>
</protein>
<dbReference type="AlphaFoldDB" id="K9TI76"/>
<dbReference type="PANTHER" id="PTHR36558:SF1">
    <property type="entry name" value="RESTRICTION ENDONUCLEASE DOMAIN-CONTAINING PROTEIN-RELATED"/>
    <property type="match status" value="1"/>
</dbReference>
<dbReference type="KEGG" id="oac:Oscil6304_2202"/>
<dbReference type="PANTHER" id="PTHR36558">
    <property type="entry name" value="GLR1098 PROTEIN"/>
    <property type="match status" value="1"/>
</dbReference>
<gene>
    <name evidence="3" type="ORF">Oscil6304_2202</name>
</gene>
<dbReference type="SUPFAM" id="SSF52980">
    <property type="entry name" value="Restriction endonuclease-like"/>
    <property type="match status" value="1"/>
</dbReference>
<dbReference type="STRING" id="56110.Oscil6304_2202"/>
<feature type="domain" description="Putative restriction endonuclease" evidence="2">
    <location>
        <begin position="39"/>
        <end position="199"/>
    </location>
</feature>
<proteinExistence type="predicted"/>
<dbReference type="InParanoid" id="K9TI76"/>
<dbReference type="InterPro" id="IPR012296">
    <property type="entry name" value="Nuclease_put_TT1808"/>
</dbReference>
<reference evidence="3 4" key="1">
    <citation type="submission" date="2012-06" db="EMBL/GenBank/DDBJ databases">
        <title>Finished chromosome of genome of Oscillatoria acuminata PCC 6304.</title>
        <authorList>
            <consortium name="US DOE Joint Genome Institute"/>
            <person name="Gugger M."/>
            <person name="Coursin T."/>
            <person name="Rippka R."/>
            <person name="Tandeau De Marsac N."/>
            <person name="Huntemann M."/>
            <person name="Wei C.-L."/>
            <person name="Han J."/>
            <person name="Detter J.C."/>
            <person name="Han C."/>
            <person name="Tapia R."/>
            <person name="Davenport K."/>
            <person name="Daligault H."/>
            <person name="Erkkila T."/>
            <person name="Gu W."/>
            <person name="Munk A.C.C."/>
            <person name="Teshima H."/>
            <person name="Xu Y."/>
            <person name="Chain P."/>
            <person name="Chen A."/>
            <person name="Krypides N."/>
            <person name="Mavromatis K."/>
            <person name="Markowitz V."/>
            <person name="Szeto E."/>
            <person name="Ivanova N."/>
            <person name="Mikhailova N."/>
            <person name="Ovchinnikova G."/>
            <person name="Pagani I."/>
            <person name="Pati A."/>
            <person name="Goodwin L."/>
            <person name="Peters L."/>
            <person name="Pitluck S."/>
            <person name="Woyke T."/>
            <person name="Kerfeld C."/>
        </authorList>
    </citation>
    <scope>NUCLEOTIDE SEQUENCE [LARGE SCALE GENOMIC DNA]</scope>
    <source>
        <strain evidence="3 4">PCC 6304</strain>
    </source>
</reference>
<keyword evidence="4" id="KW-1185">Reference proteome</keyword>
<name>K9TI76_9CYAN</name>
<dbReference type="CDD" id="cd06260">
    <property type="entry name" value="DUF820-like"/>
    <property type="match status" value="1"/>
</dbReference>
<dbReference type="Pfam" id="PF05685">
    <property type="entry name" value="Uma2"/>
    <property type="match status" value="1"/>
</dbReference>
<dbReference type="Gene3D" id="3.90.1570.10">
    <property type="entry name" value="tt1808, chain A"/>
    <property type="match status" value="1"/>
</dbReference>
<dbReference type="Proteomes" id="UP000010367">
    <property type="component" value="Chromosome"/>
</dbReference>
<dbReference type="PATRIC" id="fig|56110.3.peg.2604"/>
<organism evidence="3 4">
    <name type="scientific">Oscillatoria acuminata PCC 6304</name>
    <dbReference type="NCBI Taxonomy" id="56110"/>
    <lineage>
        <taxon>Bacteria</taxon>
        <taxon>Bacillati</taxon>
        <taxon>Cyanobacteriota</taxon>
        <taxon>Cyanophyceae</taxon>
        <taxon>Oscillatoriophycideae</taxon>
        <taxon>Oscillatoriales</taxon>
        <taxon>Oscillatoriaceae</taxon>
        <taxon>Oscillatoria</taxon>
    </lineage>
</organism>
<dbReference type="InterPro" id="IPR011335">
    <property type="entry name" value="Restrct_endonuc-II-like"/>
</dbReference>
<sequence length="220" mass="24723">MNSPTASHSGTPNLKASQTTLTPSRTMILVKDNVPPLTPEEYFTWEEQQLEKHELINGRVYAMSGGSVNHSRIAVRLTTLFANHLEGSGCETGNSDLRVNIAETNNCIYPDISVTCDDRDKTATEYITYPCLIVEVLSKSTEAYDRGRKFRMYRQNPALIDYLLVSSTSIEMDLYHKNEAGSWLIINYQAGDTVELKSINLSFPIEQVYRGLDLTLETTT</sequence>
<accession>K9TI76</accession>
<evidence type="ECO:0000256" key="1">
    <source>
        <dbReference type="SAM" id="MobiDB-lite"/>
    </source>
</evidence>
<feature type="region of interest" description="Disordered" evidence="1">
    <location>
        <begin position="1"/>
        <end position="22"/>
    </location>
</feature>
<dbReference type="eggNOG" id="COG4636">
    <property type="taxonomic scope" value="Bacteria"/>
</dbReference>
<dbReference type="InterPro" id="IPR008538">
    <property type="entry name" value="Uma2"/>
</dbReference>
<evidence type="ECO:0000313" key="3">
    <source>
        <dbReference type="EMBL" id="AFY81836.1"/>
    </source>
</evidence>
<evidence type="ECO:0000259" key="2">
    <source>
        <dbReference type="Pfam" id="PF05685"/>
    </source>
</evidence>
<evidence type="ECO:0000313" key="4">
    <source>
        <dbReference type="Proteomes" id="UP000010367"/>
    </source>
</evidence>